<name>A0A836L4T7_9TRYP</name>
<feature type="transmembrane region" description="Helical" evidence="1">
    <location>
        <begin position="12"/>
        <end position="31"/>
    </location>
</feature>
<comment type="caution">
    <text evidence="3">The sequence shown here is derived from an EMBL/GenBank/DDBJ whole genome shotgun (WGS) entry which is preliminary data.</text>
</comment>
<keyword evidence="1" id="KW-0472">Membrane</keyword>
<dbReference type="InterPro" id="IPR004843">
    <property type="entry name" value="Calcineurin-like_PHP"/>
</dbReference>
<proteinExistence type="predicted"/>
<dbReference type="AlphaFoldDB" id="A0A836L4T7"/>
<dbReference type="Proteomes" id="UP000674318">
    <property type="component" value="Unassembled WGS sequence"/>
</dbReference>
<evidence type="ECO:0000256" key="1">
    <source>
        <dbReference type="SAM" id="Phobius"/>
    </source>
</evidence>
<gene>
    <name evidence="3" type="ORF">JKF63_03120</name>
</gene>
<dbReference type="PANTHER" id="PTHR46546:SF6">
    <property type="entry name" value="PROTEIN PHOSPHATASE, PUTATIVE-RELATED"/>
    <property type="match status" value="1"/>
</dbReference>
<keyword evidence="4" id="KW-1185">Reference proteome</keyword>
<evidence type="ECO:0000259" key="2">
    <source>
        <dbReference type="Pfam" id="PF00149"/>
    </source>
</evidence>
<dbReference type="GO" id="GO:0016787">
    <property type="term" value="F:hydrolase activity"/>
    <property type="evidence" value="ECO:0007669"/>
    <property type="project" value="InterPro"/>
</dbReference>
<dbReference type="GeneID" id="94289218"/>
<protein>
    <recommendedName>
        <fullName evidence="2">Calcineurin-like phosphoesterase domain-containing protein</fullName>
    </recommendedName>
</protein>
<dbReference type="InterPro" id="IPR029052">
    <property type="entry name" value="Metallo-depent_PP-like"/>
</dbReference>
<dbReference type="Pfam" id="PF00149">
    <property type="entry name" value="Metallophos"/>
    <property type="match status" value="1"/>
</dbReference>
<evidence type="ECO:0000313" key="3">
    <source>
        <dbReference type="EMBL" id="KAG5498831.1"/>
    </source>
</evidence>
<evidence type="ECO:0000313" key="4">
    <source>
        <dbReference type="Proteomes" id="UP000674318"/>
    </source>
</evidence>
<accession>A0A836L4T7</accession>
<keyword evidence="1" id="KW-1133">Transmembrane helix</keyword>
<organism evidence="3 4">
    <name type="scientific">Porcisia hertigi</name>
    <dbReference type="NCBI Taxonomy" id="2761500"/>
    <lineage>
        <taxon>Eukaryota</taxon>
        <taxon>Discoba</taxon>
        <taxon>Euglenozoa</taxon>
        <taxon>Kinetoplastea</taxon>
        <taxon>Metakinetoplastina</taxon>
        <taxon>Trypanosomatida</taxon>
        <taxon>Trypanosomatidae</taxon>
        <taxon>Leishmaniinae</taxon>
        <taxon>Porcisia</taxon>
    </lineage>
</organism>
<feature type="transmembrane region" description="Helical" evidence="1">
    <location>
        <begin position="333"/>
        <end position="354"/>
    </location>
</feature>
<dbReference type="RefSeq" id="XP_067755585.1">
    <property type="nucleotide sequence ID" value="XM_067899141.1"/>
</dbReference>
<dbReference type="PANTHER" id="PTHR46546">
    <property type="entry name" value="SHEWANELLA-LIKE PROTEIN PHOSPHATASE 1"/>
    <property type="match status" value="1"/>
</dbReference>
<dbReference type="KEGG" id="phet:94289218"/>
<dbReference type="SUPFAM" id="SSF56300">
    <property type="entry name" value="Metallo-dependent phosphatases"/>
    <property type="match status" value="1"/>
</dbReference>
<sequence length="376" mass="40896">MGIRQCCKGRESSSLLLLFVTLIIAGLVVTLNAEARRLVAIGDLHGDYEQSISVLRLTRLIDNSNHWIGEDALLIQLGDILDVGPDDIRIVRYLMKLQVEAQAKGGDVVQLLGNHELRNFRGDYTAVSKASLAASGGESGRDLLLSNASDVGVYLRTRKAIFHHGPFLFMHGGFSTATASMITSLCKVEQFNSELTKALLNGTISALAHNGLDLTESDVEDVSNPILVRSILNVKCNALGKVLDEKFSGIQSVVVGHVPHDPRDFDDWRLCKGRLIDIDFGMSRWKKGDPGHVAALEIEEATWHVQLIETSSAYSSTSSTGARVPDAITARHLLRFFVIIAAVVVSVLLVAYCVPFRPALAVELLPGTNVKQYGTV</sequence>
<keyword evidence="1" id="KW-0812">Transmembrane</keyword>
<dbReference type="OrthoDB" id="5976022at2759"/>
<dbReference type="EMBL" id="JAFJZO010000030">
    <property type="protein sequence ID" value="KAG5498831.1"/>
    <property type="molecule type" value="Genomic_DNA"/>
</dbReference>
<feature type="domain" description="Calcineurin-like phosphoesterase" evidence="2">
    <location>
        <begin position="37"/>
        <end position="258"/>
    </location>
</feature>
<reference evidence="3 4" key="1">
    <citation type="submission" date="2021-02" db="EMBL/GenBank/DDBJ databases">
        <title>Porcisia hertigi Genome sequencing and assembly.</title>
        <authorList>
            <person name="Almutairi H."/>
            <person name="Gatherer D."/>
        </authorList>
    </citation>
    <scope>NUCLEOTIDE SEQUENCE [LARGE SCALE GENOMIC DNA]</scope>
    <source>
        <strain evidence="3 4">C119</strain>
    </source>
</reference>
<dbReference type="Gene3D" id="3.60.21.10">
    <property type="match status" value="1"/>
</dbReference>